<accession>A0A813QC45</accession>
<keyword evidence="2" id="KW-0732">Signal</keyword>
<evidence type="ECO:0000313" key="8">
    <source>
        <dbReference type="EMBL" id="CAF0765575.1"/>
    </source>
</evidence>
<dbReference type="PANTHER" id="PTHR23301">
    <property type="entry name" value="CHITIN BINDING PERITROPHIN-A"/>
    <property type="match status" value="1"/>
</dbReference>
<dbReference type="OrthoDB" id="9987187at2759"/>
<dbReference type="EMBL" id="CAJOBA010005941">
    <property type="protein sequence ID" value="CAF3758680.1"/>
    <property type="molecule type" value="Genomic_DNA"/>
</dbReference>
<dbReference type="InterPro" id="IPR051940">
    <property type="entry name" value="Chitin_bind-dev_reg"/>
</dbReference>
<dbReference type="GO" id="GO:0008061">
    <property type="term" value="F:chitin binding"/>
    <property type="evidence" value="ECO:0007669"/>
    <property type="project" value="UniProtKB-KW"/>
</dbReference>
<evidence type="ECO:0000313" key="10">
    <source>
        <dbReference type="EMBL" id="CAF3546899.1"/>
    </source>
</evidence>
<sequence>LLSLYQAITIYLPYEVASFSRCPPNGSFEISSTGYYDDSKFCNVYHKCNCTRTECQIIESHVCPIAKVYSKDKAACVDIEQEGCETTYVQWVQTHSSTDPNSGVAYMVSDSLQPSTSTKHFECQPGAQGRFVDPNICNIFHVCIQRNSQTVDQPFMCPYPTIFKTLTPDKMYCARPEPYDCKGKAFYRGIETNDVMGKAVVDDSLSYRLPENTLIIENCTKNGLYADSFYCNGYHKCINGQDQQYLCENQLLFNPISNVCDYPINVDCGGKSLLRRPVGFPNGTLVNSSYIMVFGSELRPECPNRIQNVLVSDVKYCNVFYHCQSGQGSVYMCKDGHAFEIHNEQTREEGIGSCRLEETVDCENRLILTSNGKRQPKRTIINKNQFNSVPLINTGDDLNYQSTKSSKTLRSKYSNFILLPPTLNQKVVVNVQFDCKGRIDGHWRDTRYCDIFHACIAGEQRRSYGCNQIGERFYFDDVTQKCEFASQNSNGCQANQYYGPIEEPPSIPGSSLSTSAPTEPWKIFIQSREQFTCSGKQDGFYASRWCNAFYRCFTGISSAFLCPKMPSGSRLWWVQHGSPQGIPQETASCTWPCETSRRCTSSGGIIVDSGNAVSESQQEADSVFQSSLCTTAGSSSGVTGMGATQPPFNAGSGSVGTGGSLGSGHSFNPGTSGIGSGTFNPSAGSSATNLGSGNGFQTGVSGSGSMTGTSSQSSGPGGAPVGATFTVDSDVSCIGQADGAFLSSRYCNVFHRCVSGTRRDFRCPRATNTPYDLWWNQQTQLCDWPCRIPCQVQIYGTQGASTQQIRQEDSILNRNECTGYQVQTAATSSSVNLNQILGGQAMVYSAQTQTSRPIENPDLNFVCNQPGKYASRRFCNVYHECLDSGIPPSQSYECLNSFFDRSQGICTAKDQVPCMGGIFPYDSIPIDKNPDTITCSTQSGFYIHSSRQFCNIYYVCDGIVASPTTFRCYDRQTGQEGIFDPFAERCDSRKNSNCQNSILNFGQQQQYKSIAIDYQRTENIQPLPCKPDQQYLVEHEQYCNLYHSCKQGDYRIYACISTSSEPSQDQTSYFYQSNGQCAAPVSAICPKTKSVYAYSRLLPTTESQPLLMLNDQQHNYGSIPIQERVKPQPLCKLHENYIIGHEHYCNLFYGCKDGELILYACIDRLTGTYGGIFQSSTGNCITPSQQECPTNEYFQPNESTDSKVSPNENDIIPTLTTRRPNSVAFMSYTMLEPNNLTSRLNSSSVKSQFYGVQSLFSCKNRQDGYYESEWCNIFYRCFNGKRMDERCPQGQTNLQLGQPQYDLWWTHQNQEYNHTHPHYFGGRDYMVRCEWPCKIQCKKPIWVPNDHQYPVGADLVKRQDQELRPGCSTSHSTFSGRKMRGEGMIMYSDIPNPTNFSACPQTNQRQRVADLKYCNIFHECTNSKVTGSFLCIESQFDQTIKDCVTFTNYCPVDKRYSYSRNRLAAQQGTYYEAVEVRSVNPSGYECITDGIHTDPMFCNLFHACSGRTRRSFQCRQTGTDGINDGVSTFDLLTKSCSKFSPQSCQTLLYNQEFVIIPVMFKPPSVSPCGKEGFFSVADNMMAPQYCNMFAWCPKGHGEAKVFECVPSLPGAHTGAFDLSRRSCSSKATCPKARLASPHNTSLLALTLRPKVVTIGTRKQFSLTSTMVENGYIALGTDFQTAFSCPPGYTGFYSNPNFCDVFHYCYETGELSSFVCASMPNRYQLWWSHQNENPRSDNVFCDWPCNLQGVYACPSYKQILMRDRQPTGSVSQREVVEATCSSAQVPVTQETTIYTIYPAFNGNGQQGQNDQGGPTTFYQPSPAGMSSGQLGYQQCAPSNEWYVSQQMIRCSSSFAATGYAPDPKDCSKYYQCDQSIGQDGMSTGILMQCIAGLWWDQQRRSCVLPSEVACNPFNIINSQGQAMDVGGYPSQTQPQPQQPSVYPTVGITTPFVYQPQTPVQVQGSQTAPCRGGPLCIDVGLNILQQMKAIPGRPGWFYKCDSQCALEMRCPPGLIFDDLYQRCEWPSSPQQQNVLGSLRDKKDTNDKIQHETSKDKASQLHVYPTTVIKSKQQNNKATKRLILNQNNLSSTPTPSTNTTTNTTTTTDTSTTTSSKEVKSKSKIMEP</sequence>
<dbReference type="Gene3D" id="2.170.140.10">
    <property type="entry name" value="Chitin binding domain"/>
    <property type="match status" value="4"/>
</dbReference>
<feature type="domain" description="Chitin-binding type-2" evidence="7">
    <location>
        <begin position="216"/>
        <end position="270"/>
    </location>
</feature>
<keyword evidence="4" id="KW-1015">Disulfide bond</keyword>
<name>A0A813QC45_9BILA</name>
<dbReference type="InterPro" id="IPR036508">
    <property type="entry name" value="Chitin-bd_dom_sf"/>
</dbReference>
<feature type="domain" description="Chitin-binding type-2" evidence="7">
    <location>
        <begin position="1846"/>
        <end position="1911"/>
    </location>
</feature>
<evidence type="ECO:0000256" key="5">
    <source>
        <dbReference type="ARBA" id="ARBA00023180"/>
    </source>
</evidence>
<feature type="compositionally biased region" description="Low complexity" evidence="6">
    <location>
        <begin position="2087"/>
        <end position="2112"/>
    </location>
</feature>
<feature type="region of interest" description="Disordered" evidence="6">
    <location>
        <begin position="2027"/>
        <end position="2124"/>
    </location>
</feature>
<dbReference type="PROSITE" id="PS50940">
    <property type="entry name" value="CHIT_BIND_II"/>
    <property type="match status" value="6"/>
</dbReference>
<proteinExistence type="predicted"/>
<keyword evidence="1" id="KW-0147">Chitin-binding</keyword>
<dbReference type="Proteomes" id="UP000677228">
    <property type="component" value="Unassembled WGS sequence"/>
</dbReference>
<evidence type="ECO:0000256" key="4">
    <source>
        <dbReference type="ARBA" id="ARBA00023157"/>
    </source>
</evidence>
<reference evidence="8" key="1">
    <citation type="submission" date="2021-02" db="EMBL/GenBank/DDBJ databases">
        <authorList>
            <person name="Nowell W R."/>
        </authorList>
    </citation>
    <scope>NUCLEOTIDE SEQUENCE</scope>
</reference>
<dbReference type="SUPFAM" id="SSF57625">
    <property type="entry name" value="Invertebrate chitin-binding proteins"/>
    <property type="match status" value="5"/>
</dbReference>
<dbReference type="GO" id="GO:0005576">
    <property type="term" value="C:extracellular region"/>
    <property type="evidence" value="ECO:0007669"/>
    <property type="project" value="InterPro"/>
</dbReference>
<dbReference type="SMART" id="SM00494">
    <property type="entry name" value="ChtBD2"/>
    <property type="match status" value="13"/>
</dbReference>
<dbReference type="Proteomes" id="UP000663829">
    <property type="component" value="Unassembled WGS sequence"/>
</dbReference>
<comment type="caution">
    <text evidence="8">The sequence shown here is derived from an EMBL/GenBank/DDBJ whole genome shotgun (WGS) entry which is preliminary data.</text>
</comment>
<feature type="domain" description="Chitin-binding type-2" evidence="7">
    <location>
        <begin position="120"/>
        <end position="183"/>
    </location>
</feature>
<keyword evidence="5" id="KW-0325">Glycoprotein</keyword>
<feature type="domain" description="Chitin-binding type-2" evidence="7">
    <location>
        <begin position="932"/>
        <end position="996"/>
    </location>
</feature>
<dbReference type="EMBL" id="CAJNOK010005934">
    <property type="protein sequence ID" value="CAF0988524.1"/>
    <property type="molecule type" value="Genomic_DNA"/>
</dbReference>
<feature type="domain" description="Chitin-binding type-2" evidence="7">
    <location>
        <begin position="1128"/>
        <end position="1190"/>
    </location>
</feature>
<dbReference type="InterPro" id="IPR002557">
    <property type="entry name" value="Chitin-bd_dom"/>
</dbReference>
<feature type="non-terminal residue" evidence="8">
    <location>
        <position position="1"/>
    </location>
</feature>
<gene>
    <name evidence="8" type="ORF">GPM918_LOCUS1629</name>
    <name evidence="9" type="ORF">OVA965_LOCUS13952</name>
    <name evidence="10" type="ORF">SRO942_LOCUS1629</name>
    <name evidence="11" type="ORF">TMI583_LOCUS13955</name>
</gene>
<keyword evidence="12" id="KW-1185">Reference proteome</keyword>
<evidence type="ECO:0000259" key="7">
    <source>
        <dbReference type="PROSITE" id="PS50940"/>
    </source>
</evidence>
<evidence type="ECO:0000313" key="12">
    <source>
        <dbReference type="Proteomes" id="UP000663829"/>
    </source>
</evidence>
<feature type="compositionally biased region" description="Gly residues" evidence="6">
    <location>
        <begin position="653"/>
        <end position="662"/>
    </location>
</feature>
<dbReference type="EMBL" id="CAJNOQ010000158">
    <property type="protein sequence ID" value="CAF0765575.1"/>
    <property type="molecule type" value="Genomic_DNA"/>
</dbReference>
<organism evidence="8 12">
    <name type="scientific">Didymodactylos carnosus</name>
    <dbReference type="NCBI Taxonomy" id="1234261"/>
    <lineage>
        <taxon>Eukaryota</taxon>
        <taxon>Metazoa</taxon>
        <taxon>Spiralia</taxon>
        <taxon>Gnathifera</taxon>
        <taxon>Rotifera</taxon>
        <taxon>Eurotatoria</taxon>
        <taxon>Bdelloidea</taxon>
        <taxon>Philodinida</taxon>
        <taxon>Philodinidae</taxon>
        <taxon>Didymodactylos</taxon>
    </lineage>
</organism>
<feature type="compositionally biased region" description="Low complexity" evidence="6">
    <location>
        <begin position="697"/>
        <end position="714"/>
    </location>
</feature>
<evidence type="ECO:0000256" key="6">
    <source>
        <dbReference type="SAM" id="MobiDB-lite"/>
    </source>
</evidence>
<dbReference type="Pfam" id="PF01607">
    <property type="entry name" value="CBM_14"/>
    <property type="match status" value="4"/>
</dbReference>
<dbReference type="Proteomes" id="UP000682733">
    <property type="component" value="Unassembled WGS sequence"/>
</dbReference>
<evidence type="ECO:0000256" key="2">
    <source>
        <dbReference type="ARBA" id="ARBA00022729"/>
    </source>
</evidence>
<feature type="domain" description="Chitin-binding type-2" evidence="7">
    <location>
        <begin position="299"/>
        <end position="364"/>
    </location>
</feature>
<dbReference type="Proteomes" id="UP000681722">
    <property type="component" value="Unassembled WGS sequence"/>
</dbReference>
<keyword evidence="3" id="KW-0677">Repeat</keyword>
<evidence type="ECO:0000313" key="9">
    <source>
        <dbReference type="EMBL" id="CAF0988524.1"/>
    </source>
</evidence>
<evidence type="ECO:0000313" key="11">
    <source>
        <dbReference type="EMBL" id="CAF3758680.1"/>
    </source>
</evidence>
<feature type="compositionally biased region" description="Basic and acidic residues" evidence="6">
    <location>
        <begin position="2113"/>
        <end position="2124"/>
    </location>
</feature>
<dbReference type="PANTHER" id="PTHR23301:SF0">
    <property type="entry name" value="CHITIN-BINDING TYPE-2 DOMAIN-CONTAINING PROTEIN-RELATED"/>
    <property type="match status" value="1"/>
</dbReference>
<feature type="compositionally biased region" description="Polar residues" evidence="6">
    <location>
        <begin position="2065"/>
        <end position="2074"/>
    </location>
</feature>
<dbReference type="EMBL" id="CAJOBC010000158">
    <property type="protein sequence ID" value="CAF3546899.1"/>
    <property type="molecule type" value="Genomic_DNA"/>
</dbReference>
<feature type="compositionally biased region" description="Polar residues" evidence="6">
    <location>
        <begin position="677"/>
        <end position="691"/>
    </location>
</feature>
<feature type="compositionally biased region" description="Basic and acidic residues" evidence="6">
    <location>
        <begin position="2036"/>
        <end position="2056"/>
    </location>
</feature>
<evidence type="ECO:0000256" key="1">
    <source>
        <dbReference type="ARBA" id="ARBA00022669"/>
    </source>
</evidence>
<protein>
    <recommendedName>
        <fullName evidence="7">Chitin-binding type-2 domain-containing protein</fullName>
    </recommendedName>
</protein>
<evidence type="ECO:0000256" key="3">
    <source>
        <dbReference type="ARBA" id="ARBA00022737"/>
    </source>
</evidence>
<feature type="region of interest" description="Disordered" evidence="6">
    <location>
        <begin position="635"/>
        <end position="721"/>
    </location>
</feature>